<evidence type="ECO:0000313" key="2">
    <source>
        <dbReference type="Proteomes" id="UP001642360"/>
    </source>
</evidence>
<protein>
    <submittedName>
        <fullName evidence="1">Uncharacterized protein</fullName>
    </submittedName>
</protein>
<organism evidence="1 2">
    <name type="scientific">Ilex paraguariensis</name>
    <name type="common">yerba mate</name>
    <dbReference type="NCBI Taxonomy" id="185542"/>
    <lineage>
        <taxon>Eukaryota</taxon>
        <taxon>Viridiplantae</taxon>
        <taxon>Streptophyta</taxon>
        <taxon>Embryophyta</taxon>
        <taxon>Tracheophyta</taxon>
        <taxon>Spermatophyta</taxon>
        <taxon>Magnoliopsida</taxon>
        <taxon>eudicotyledons</taxon>
        <taxon>Gunneridae</taxon>
        <taxon>Pentapetalae</taxon>
        <taxon>asterids</taxon>
        <taxon>campanulids</taxon>
        <taxon>Aquifoliales</taxon>
        <taxon>Aquifoliaceae</taxon>
        <taxon>Ilex</taxon>
    </lineage>
</organism>
<dbReference type="AlphaFoldDB" id="A0ABC8R1G0"/>
<sequence>MESFNYSDTARLVNLDKMVKKRVNEVVEKVERPAKTSNNTADLDKMVKKQMEKDVVGKVELLGKTSNSINWSPLMDGIVKAPTNSVDAVNIVDEHITSVLYGPRKTRRLPIFEKICPSESSDINK</sequence>
<accession>A0ABC8R1G0</accession>
<evidence type="ECO:0000313" key="1">
    <source>
        <dbReference type="EMBL" id="CAK9137400.1"/>
    </source>
</evidence>
<keyword evidence="2" id="KW-1185">Reference proteome</keyword>
<proteinExistence type="predicted"/>
<comment type="caution">
    <text evidence="1">The sequence shown here is derived from an EMBL/GenBank/DDBJ whole genome shotgun (WGS) entry which is preliminary data.</text>
</comment>
<reference evidence="1 2" key="1">
    <citation type="submission" date="2024-02" db="EMBL/GenBank/DDBJ databases">
        <authorList>
            <person name="Vignale AGUSTIN F."/>
            <person name="Sosa J E."/>
            <person name="Modenutti C."/>
        </authorList>
    </citation>
    <scope>NUCLEOTIDE SEQUENCE [LARGE SCALE GENOMIC DNA]</scope>
</reference>
<dbReference type="EMBL" id="CAUOFW020000816">
    <property type="protein sequence ID" value="CAK9137400.1"/>
    <property type="molecule type" value="Genomic_DNA"/>
</dbReference>
<name>A0ABC8R1G0_9AQUA</name>
<gene>
    <name evidence="1" type="ORF">ILEXP_LOCUS4417</name>
</gene>
<dbReference type="Proteomes" id="UP001642360">
    <property type="component" value="Unassembled WGS sequence"/>
</dbReference>